<reference evidence="3" key="1">
    <citation type="submission" date="2022-11" db="EMBL/GenBank/DDBJ databases">
        <title>Centuries of genome instability and evolution in soft-shell clam transmissible cancer (bioRxiv).</title>
        <authorList>
            <person name="Hart S.F.M."/>
            <person name="Yonemitsu M.A."/>
            <person name="Giersch R.M."/>
            <person name="Beal B.F."/>
            <person name="Arriagada G."/>
            <person name="Davis B.W."/>
            <person name="Ostrander E.A."/>
            <person name="Goff S.P."/>
            <person name="Metzger M.J."/>
        </authorList>
    </citation>
    <scope>NUCLEOTIDE SEQUENCE</scope>
    <source>
        <strain evidence="3">MELC-2E11</strain>
        <tissue evidence="3">Siphon/mantle</tissue>
    </source>
</reference>
<dbReference type="SUPFAM" id="SSF57302">
    <property type="entry name" value="Snake toxin-like"/>
    <property type="match status" value="1"/>
</dbReference>
<evidence type="ECO:0000313" key="3">
    <source>
        <dbReference type="EMBL" id="WAR11347.1"/>
    </source>
</evidence>
<evidence type="ECO:0000256" key="2">
    <source>
        <dbReference type="ARBA" id="ARBA00023180"/>
    </source>
</evidence>
<dbReference type="EMBL" id="CP111019">
    <property type="protein sequence ID" value="WAR11347.1"/>
    <property type="molecule type" value="Genomic_DNA"/>
</dbReference>
<keyword evidence="1" id="KW-0732">Signal</keyword>
<dbReference type="InterPro" id="IPR031424">
    <property type="entry name" value="QVR-like"/>
</dbReference>
<organism evidence="3 4">
    <name type="scientific">Mya arenaria</name>
    <name type="common">Soft-shell clam</name>
    <dbReference type="NCBI Taxonomy" id="6604"/>
    <lineage>
        <taxon>Eukaryota</taxon>
        <taxon>Metazoa</taxon>
        <taxon>Spiralia</taxon>
        <taxon>Lophotrochozoa</taxon>
        <taxon>Mollusca</taxon>
        <taxon>Bivalvia</taxon>
        <taxon>Autobranchia</taxon>
        <taxon>Heteroconchia</taxon>
        <taxon>Euheterodonta</taxon>
        <taxon>Imparidentia</taxon>
        <taxon>Neoheterodontei</taxon>
        <taxon>Myida</taxon>
        <taxon>Myoidea</taxon>
        <taxon>Myidae</taxon>
        <taxon>Mya</taxon>
    </lineage>
</organism>
<evidence type="ECO:0000256" key="1">
    <source>
        <dbReference type="ARBA" id="ARBA00022729"/>
    </source>
</evidence>
<gene>
    <name evidence="3" type="ORF">MAR_025527</name>
</gene>
<dbReference type="InterPro" id="IPR045860">
    <property type="entry name" value="Snake_toxin-like_sf"/>
</dbReference>
<keyword evidence="4" id="KW-1185">Reference proteome</keyword>
<dbReference type="Pfam" id="PF17064">
    <property type="entry name" value="QVR"/>
    <property type="match status" value="1"/>
</dbReference>
<proteinExistence type="predicted"/>
<sequence length="161" mass="17219">MSGSHQDCLAIEFHHSLLYLKLKQTFNTNRMCVIMSNLKHLLFVILGGIVLSSADAVGSDTCYKCVNCKDTPIDKIHTVRCSGSCFKMHGENDDGHENVNRGCLTLFEGMAFGAESATCLAGKVGKSYGEICICNGDKCNTGSSLVGSISLIISVIAMCLA</sequence>
<keyword evidence="2" id="KW-0325">Glycoprotein</keyword>
<protein>
    <submittedName>
        <fullName evidence="3">Uncharacterized protein</fullName>
    </submittedName>
</protein>
<evidence type="ECO:0000313" key="4">
    <source>
        <dbReference type="Proteomes" id="UP001164746"/>
    </source>
</evidence>
<name>A0ABY7EMX2_MYAAR</name>
<dbReference type="Proteomes" id="UP001164746">
    <property type="component" value="Chromosome 8"/>
</dbReference>
<accession>A0ABY7EMX2</accession>